<gene>
    <name evidence="11" type="ORF">HDA32_005285</name>
</gene>
<evidence type="ECO:0000256" key="10">
    <source>
        <dbReference type="RuleBase" id="RU003406"/>
    </source>
</evidence>
<sequence length="430" mass="46879">MNEGAKDQAVTLRYDGDEHSLPVLSGSEGERAIALKTLLSGTGLVTLDPGFANTAACRSEITYIDGEAGILRYRGYPIERLAEASTFVEVCHLLIHGELPTEQERDALSERLREHADIPDALRDLLNAFPRGAHPMTVLSSAVNTLAAFHADDCDPGDPAQVELATVLLLAKLPTIAAHIHRTSTGQAPVPPDDSLGYVENFLRMAFGPPSGGAGVDPLLSKAMDLLFVLHADHELNCSTATVRVVGSSQASLFASVSAGINALSGPLHGGANQAVLEMLEEIRRVDGDVDSFIKKVKDPDSRTRLMGFGHRVYKNFDPRSKEIKRLAQQILARQGSDELFDLALQLEEKALSDSYFVDRRLYPNVDFYTGLIYRAMGFPTDMFTVLFAIGRLPGWIAHWRELLADPDARIARPRQLYTGPNERDLPAGG</sequence>
<evidence type="ECO:0000256" key="1">
    <source>
        <dbReference type="ARBA" id="ARBA00004751"/>
    </source>
</evidence>
<evidence type="ECO:0000256" key="6">
    <source>
        <dbReference type="NCBIfam" id="TIGR01798"/>
    </source>
</evidence>
<dbReference type="InterPro" id="IPR016142">
    <property type="entry name" value="Citrate_synth-like_lrg_a-sub"/>
</dbReference>
<dbReference type="AlphaFoldDB" id="A0A852U3U9"/>
<dbReference type="Gene3D" id="1.10.230.10">
    <property type="entry name" value="Cytochrome P450-Terp, domain 2"/>
    <property type="match status" value="1"/>
</dbReference>
<dbReference type="PIRSF" id="PIRSF001369">
    <property type="entry name" value="Citrate_synth"/>
    <property type="match status" value="1"/>
</dbReference>
<dbReference type="NCBIfam" id="NF004126">
    <property type="entry name" value="PRK05614.1"/>
    <property type="match status" value="1"/>
</dbReference>
<dbReference type="PANTHER" id="PTHR42871:SF1">
    <property type="entry name" value="CITRATE SYNTHASE"/>
    <property type="match status" value="1"/>
</dbReference>
<organism evidence="11 12">
    <name type="scientific">Spinactinospora alkalitolerans</name>
    <dbReference type="NCBI Taxonomy" id="687207"/>
    <lineage>
        <taxon>Bacteria</taxon>
        <taxon>Bacillati</taxon>
        <taxon>Actinomycetota</taxon>
        <taxon>Actinomycetes</taxon>
        <taxon>Streptosporangiales</taxon>
        <taxon>Nocardiopsidaceae</taxon>
        <taxon>Spinactinospora</taxon>
    </lineage>
</organism>
<comment type="similarity">
    <text evidence="2 7 10">Belongs to the citrate synthase family.</text>
</comment>
<evidence type="ECO:0000256" key="4">
    <source>
        <dbReference type="ARBA" id="ARBA00022679"/>
    </source>
</evidence>
<dbReference type="InterPro" id="IPR024176">
    <property type="entry name" value="Citrate_synthase_bac-typ"/>
</dbReference>
<dbReference type="Gene3D" id="2.20.28.60">
    <property type="match status" value="1"/>
</dbReference>
<keyword evidence="12" id="KW-1185">Reference proteome</keyword>
<evidence type="ECO:0000256" key="3">
    <source>
        <dbReference type="ARBA" id="ARBA00022532"/>
    </source>
</evidence>
<evidence type="ECO:0000313" key="12">
    <source>
        <dbReference type="Proteomes" id="UP000589036"/>
    </source>
</evidence>
<protein>
    <recommendedName>
        <fullName evidence="6 7">Citrate synthase</fullName>
    </recommendedName>
</protein>
<keyword evidence="4 7" id="KW-0808">Transferase</keyword>
<evidence type="ECO:0000256" key="8">
    <source>
        <dbReference type="PIRSR" id="PIRSR001369-1"/>
    </source>
</evidence>
<dbReference type="InterPro" id="IPR010953">
    <property type="entry name" value="Citrate_synthase_typ-I"/>
</dbReference>
<dbReference type="NCBIfam" id="TIGR01798">
    <property type="entry name" value="cit_synth_I"/>
    <property type="match status" value="1"/>
</dbReference>
<name>A0A852U3U9_9ACTN</name>
<proteinExistence type="inferred from homology"/>
<dbReference type="PROSITE" id="PS00480">
    <property type="entry name" value="CITRATE_SYNTHASE"/>
    <property type="match status" value="1"/>
</dbReference>
<accession>A0A852U3U9</accession>
<dbReference type="FunFam" id="1.10.230.10:FF:000002">
    <property type="entry name" value="Citrate synthase"/>
    <property type="match status" value="1"/>
</dbReference>
<comment type="caution">
    <text evidence="11">The sequence shown here is derived from an EMBL/GenBank/DDBJ whole genome shotgun (WGS) entry which is preliminary data.</text>
</comment>
<dbReference type="InterPro" id="IPR002020">
    <property type="entry name" value="Citrate_synthase"/>
</dbReference>
<dbReference type="InterPro" id="IPR036969">
    <property type="entry name" value="Citrate_synthase_sf"/>
</dbReference>
<dbReference type="Gene3D" id="1.10.580.10">
    <property type="entry name" value="Citrate Synthase, domain 1"/>
    <property type="match status" value="1"/>
</dbReference>
<dbReference type="PRINTS" id="PR00143">
    <property type="entry name" value="CITRTSNTHASE"/>
</dbReference>
<evidence type="ECO:0000256" key="5">
    <source>
        <dbReference type="ARBA" id="ARBA00049288"/>
    </source>
</evidence>
<dbReference type="GO" id="GO:0006099">
    <property type="term" value="P:tricarboxylic acid cycle"/>
    <property type="evidence" value="ECO:0007669"/>
    <property type="project" value="UniProtKB-UniRule"/>
</dbReference>
<evidence type="ECO:0000313" key="11">
    <source>
        <dbReference type="EMBL" id="NYE50165.1"/>
    </source>
</evidence>
<dbReference type="GO" id="GO:0005737">
    <property type="term" value="C:cytoplasm"/>
    <property type="evidence" value="ECO:0007669"/>
    <property type="project" value="InterPro"/>
</dbReference>
<dbReference type="Proteomes" id="UP000589036">
    <property type="component" value="Unassembled WGS sequence"/>
</dbReference>
<evidence type="ECO:0000256" key="9">
    <source>
        <dbReference type="RuleBase" id="RU003370"/>
    </source>
</evidence>
<comment type="pathway">
    <text evidence="1 9">Carbohydrate metabolism; tricarboxylic acid cycle; isocitrate from oxaloacetate: step 1/2.</text>
</comment>
<comment type="catalytic activity">
    <reaction evidence="5 9">
        <text>oxaloacetate + acetyl-CoA + H2O = citrate + CoA + H(+)</text>
        <dbReference type="Rhea" id="RHEA:16845"/>
        <dbReference type="ChEBI" id="CHEBI:15377"/>
        <dbReference type="ChEBI" id="CHEBI:15378"/>
        <dbReference type="ChEBI" id="CHEBI:16452"/>
        <dbReference type="ChEBI" id="CHEBI:16947"/>
        <dbReference type="ChEBI" id="CHEBI:57287"/>
        <dbReference type="ChEBI" id="CHEBI:57288"/>
        <dbReference type="EC" id="2.3.3.16"/>
    </reaction>
</comment>
<dbReference type="GO" id="GO:0036440">
    <property type="term" value="F:citrate synthase activity"/>
    <property type="evidence" value="ECO:0007669"/>
    <property type="project" value="UniProtKB-EC"/>
</dbReference>
<evidence type="ECO:0000256" key="2">
    <source>
        <dbReference type="ARBA" id="ARBA00010566"/>
    </source>
</evidence>
<dbReference type="UniPathway" id="UPA00223">
    <property type="reaction ID" value="UER00717"/>
</dbReference>
<feature type="active site" evidence="8">
    <location>
        <position position="311"/>
    </location>
</feature>
<dbReference type="RefSeq" id="WP_179645693.1">
    <property type="nucleotide sequence ID" value="NZ_BAAAYY010000014.1"/>
</dbReference>
<dbReference type="EMBL" id="JACCCC010000001">
    <property type="protein sequence ID" value="NYE50165.1"/>
    <property type="molecule type" value="Genomic_DNA"/>
</dbReference>
<dbReference type="InterPro" id="IPR019810">
    <property type="entry name" value="Citrate_synthase_AS"/>
</dbReference>
<dbReference type="SUPFAM" id="SSF48256">
    <property type="entry name" value="Citrate synthase"/>
    <property type="match status" value="1"/>
</dbReference>
<reference evidence="11 12" key="1">
    <citation type="submission" date="2020-07" db="EMBL/GenBank/DDBJ databases">
        <title>Sequencing the genomes of 1000 actinobacteria strains.</title>
        <authorList>
            <person name="Klenk H.-P."/>
        </authorList>
    </citation>
    <scope>NUCLEOTIDE SEQUENCE [LARGE SCALE GENOMIC DNA]</scope>
    <source>
        <strain evidence="11 12">CXB654</strain>
    </source>
</reference>
<feature type="active site" evidence="8">
    <location>
        <position position="367"/>
    </location>
</feature>
<keyword evidence="3 9" id="KW-0816">Tricarboxylic acid cycle</keyword>
<dbReference type="InterPro" id="IPR016143">
    <property type="entry name" value="Citrate_synth-like_sm_a-sub"/>
</dbReference>
<dbReference type="Pfam" id="PF00285">
    <property type="entry name" value="Citrate_synt"/>
    <property type="match status" value="1"/>
</dbReference>
<dbReference type="CDD" id="cd06114">
    <property type="entry name" value="EcCS_like"/>
    <property type="match status" value="1"/>
</dbReference>
<dbReference type="PANTHER" id="PTHR42871">
    <property type="entry name" value="CITRATE SYNTHASE"/>
    <property type="match status" value="1"/>
</dbReference>
<keyword evidence="11" id="KW-0012">Acyltransferase</keyword>
<evidence type="ECO:0000256" key="7">
    <source>
        <dbReference type="PIRNR" id="PIRNR001369"/>
    </source>
</evidence>